<evidence type="ECO:0000256" key="3">
    <source>
        <dbReference type="ARBA" id="ARBA00022679"/>
    </source>
</evidence>
<accession>A0A0G0VK96</accession>
<evidence type="ECO:0000256" key="2">
    <source>
        <dbReference type="ARBA" id="ARBA00022603"/>
    </source>
</evidence>
<dbReference type="GO" id="GO:0046872">
    <property type="term" value="F:metal ion binding"/>
    <property type="evidence" value="ECO:0007669"/>
    <property type="project" value="UniProtKB-KW"/>
</dbReference>
<keyword evidence="4" id="KW-0949">S-adenosyl-L-methionine</keyword>
<evidence type="ECO:0000256" key="4">
    <source>
        <dbReference type="ARBA" id="ARBA00022691"/>
    </source>
</evidence>
<dbReference type="InterPro" id="IPR007197">
    <property type="entry name" value="rSAM"/>
</dbReference>
<dbReference type="InterPro" id="IPR058240">
    <property type="entry name" value="rSAM_sf"/>
</dbReference>
<evidence type="ECO:0000256" key="6">
    <source>
        <dbReference type="ARBA" id="ARBA00023004"/>
    </source>
</evidence>
<dbReference type="Gene3D" id="3.80.30.20">
    <property type="entry name" value="tm_1862 like domain"/>
    <property type="match status" value="1"/>
</dbReference>
<protein>
    <submittedName>
        <fullName evidence="9">Radical SAM domain protein</fullName>
    </submittedName>
</protein>
<dbReference type="InterPro" id="IPR034466">
    <property type="entry name" value="Methyltransferase_Class_B"/>
</dbReference>
<dbReference type="SUPFAM" id="SSF102114">
    <property type="entry name" value="Radical SAM enzymes"/>
    <property type="match status" value="1"/>
</dbReference>
<dbReference type="InterPro" id="IPR051198">
    <property type="entry name" value="BchE-like"/>
</dbReference>
<evidence type="ECO:0000256" key="5">
    <source>
        <dbReference type="ARBA" id="ARBA00022723"/>
    </source>
</evidence>
<reference evidence="9 10" key="1">
    <citation type="journal article" date="2015" name="Nature">
        <title>rRNA introns, odd ribosomes, and small enigmatic genomes across a large radiation of phyla.</title>
        <authorList>
            <person name="Brown C.T."/>
            <person name="Hug L.A."/>
            <person name="Thomas B.C."/>
            <person name="Sharon I."/>
            <person name="Castelle C.J."/>
            <person name="Singh A."/>
            <person name="Wilkins M.J."/>
            <person name="Williams K.H."/>
            <person name="Banfield J.F."/>
        </authorList>
    </citation>
    <scope>NUCLEOTIDE SEQUENCE [LARGE SCALE GENOMIC DNA]</scope>
</reference>
<dbReference type="AlphaFoldDB" id="A0A0G0VK96"/>
<dbReference type="Proteomes" id="UP000034108">
    <property type="component" value="Unassembled WGS sequence"/>
</dbReference>
<keyword evidence="2" id="KW-0489">Methyltransferase</keyword>
<dbReference type="SFLD" id="SFLDG01123">
    <property type="entry name" value="methyltransferase_(Class_B)"/>
    <property type="match status" value="1"/>
</dbReference>
<comment type="caution">
    <text evidence="9">The sequence shown here is derived from an EMBL/GenBank/DDBJ whole genome shotgun (WGS) entry which is preliminary data.</text>
</comment>
<name>A0A0G0VK96_9BACT</name>
<evidence type="ECO:0000259" key="8">
    <source>
        <dbReference type="PROSITE" id="PS51918"/>
    </source>
</evidence>
<dbReference type="STRING" id="1619048.UU49_C0001G0052"/>
<proteinExistence type="predicted"/>
<dbReference type="SFLD" id="SFLDG01082">
    <property type="entry name" value="B12-binding_domain_containing"/>
    <property type="match status" value="1"/>
</dbReference>
<dbReference type="PANTHER" id="PTHR43409">
    <property type="entry name" value="ANAEROBIC MAGNESIUM-PROTOPORPHYRIN IX MONOMETHYL ESTER CYCLASE-RELATED"/>
    <property type="match status" value="1"/>
</dbReference>
<evidence type="ECO:0000313" key="10">
    <source>
        <dbReference type="Proteomes" id="UP000034108"/>
    </source>
</evidence>
<dbReference type="GO" id="GO:0051539">
    <property type="term" value="F:4 iron, 4 sulfur cluster binding"/>
    <property type="evidence" value="ECO:0007669"/>
    <property type="project" value="UniProtKB-KW"/>
</dbReference>
<feature type="domain" description="Radical SAM core" evidence="8">
    <location>
        <begin position="188"/>
        <end position="413"/>
    </location>
</feature>
<keyword evidence="5" id="KW-0479">Metal-binding</keyword>
<dbReference type="SFLD" id="SFLDS00029">
    <property type="entry name" value="Radical_SAM"/>
    <property type="match status" value="1"/>
</dbReference>
<keyword evidence="6" id="KW-0408">Iron</keyword>
<organism evidence="9 10">
    <name type="scientific">Candidatus Magasanikbacteria bacterium GW2011_GWC2_41_17</name>
    <dbReference type="NCBI Taxonomy" id="1619048"/>
    <lineage>
        <taxon>Bacteria</taxon>
        <taxon>Candidatus Magasanikiibacteriota</taxon>
    </lineage>
</organism>
<dbReference type="Gene3D" id="3.40.50.280">
    <property type="entry name" value="Cobalamin-binding domain"/>
    <property type="match status" value="1"/>
</dbReference>
<sequence length="451" mass="51758">MKVLLFEIQARNRKKCINKDLAGGMGTGTWIGNSWRARIFEYVKKKSVILPEITSAYLAAIFKKAGWEVERVEVGRGLEIRAVVADLALVPSSIVDCFHEREVTRILKNRGLKVGIYGTFASARPDFFINDVDFVIRGEAEAAAIKIVNQKELPNGIFEAGHVENLDLLPFPDWSLFPLNKYSYSPALNKKPVTVMLASRGCPHTCSYYCAYPLLAGSQLRLRSVDNVVEEVKHLKEKYGVKAIDFRDALFICGKQRTKEFAEKMISNNLKIIWSCETRLDQIDKELLDIMYRAGLRNINVGIESSDPEILKKSQRLPVSNGYQNEMVDYCHKLGVTVAAFYLIGLEDDTKESVLETIKYAKKLNTLVAQFALVTPYPGTGFFEKLEKEKLITNYNWEDYDEYTPVFKHKNLKVEELLKLKEIAFASYYFRPVYLLKHLPKYFFENFLWPF</sequence>
<keyword evidence="3" id="KW-0808">Transferase</keyword>
<dbReference type="CDD" id="cd01335">
    <property type="entry name" value="Radical_SAM"/>
    <property type="match status" value="1"/>
</dbReference>
<dbReference type="GO" id="GO:0003824">
    <property type="term" value="F:catalytic activity"/>
    <property type="evidence" value="ECO:0007669"/>
    <property type="project" value="InterPro"/>
</dbReference>
<evidence type="ECO:0000256" key="7">
    <source>
        <dbReference type="ARBA" id="ARBA00023014"/>
    </source>
</evidence>
<dbReference type="PANTHER" id="PTHR43409:SF7">
    <property type="entry name" value="BLL1977 PROTEIN"/>
    <property type="match status" value="1"/>
</dbReference>
<dbReference type="GO" id="GO:0005829">
    <property type="term" value="C:cytosol"/>
    <property type="evidence" value="ECO:0007669"/>
    <property type="project" value="TreeGrafter"/>
</dbReference>
<dbReference type="InterPro" id="IPR006638">
    <property type="entry name" value="Elp3/MiaA/NifB-like_rSAM"/>
</dbReference>
<dbReference type="Pfam" id="PF04055">
    <property type="entry name" value="Radical_SAM"/>
    <property type="match status" value="1"/>
</dbReference>
<keyword evidence="7" id="KW-0411">Iron-sulfur</keyword>
<dbReference type="PROSITE" id="PS51918">
    <property type="entry name" value="RADICAL_SAM"/>
    <property type="match status" value="1"/>
</dbReference>
<evidence type="ECO:0000313" key="9">
    <source>
        <dbReference type="EMBL" id="KKS00052.1"/>
    </source>
</evidence>
<comment type="cofactor">
    <cofactor evidence="1">
        <name>[4Fe-4S] cluster</name>
        <dbReference type="ChEBI" id="CHEBI:49883"/>
    </cofactor>
</comment>
<evidence type="ECO:0000256" key="1">
    <source>
        <dbReference type="ARBA" id="ARBA00001966"/>
    </source>
</evidence>
<dbReference type="InterPro" id="IPR023404">
    <property type="entry name" value="rSAM_horseshoe"/>
</dbReference>
<dbReference type="EMBL" id="LCAV01000001">
    <property type="protein sequence ID" value="KKS00052.1"/>
    <property type="molecule type" value="Genomic_DNA"/>
</dbReference>
<dbReference type="SMART" id="SM00729">
    <property type="entry name" value="Elp3"/>
    <property type="match status" value="1"/>
</dbReference>
<gene>
    <name evidence="9" type="ORF">UU49_C0001G0052</name>
</gene>